<dbReference type="Proteomes" id="UP000774750">
    <property type="component" value="Unassembled WGS sequence"/>
</dbReference>
<dbReference type="SUPFAM" id="SSF69572">
    <property type="entry name" value="Activating enzymes of the ubiquitin-like proteins"/>
    <property type="match status" value="1"/>
</dbReference>
<organism evidence="2 3">
    <name type="scientific">Merdimmobilis hominis</name>
    <dbReference type="NCBI Taxonomy" id="2897707"/>
    <lineage>
        <taxon>Bacteria</taxon>
        <taxon>Bacillati</taxon>
        <taxon>Bacillota</taxon>
        <taxon>Clostridia</taxon>
        <taxon>Eubacteriales</taxon>
        <taxon>Oscillospiraceae</taxon>
        <taxon>Merdimmobilis</taxon>
    </lineage>
</organism>
<dbReference type="AlphaFoldDB" id="A0A938XA92"/>
<dbReference type="GO" id="GO:0061504">
    <property type="term" value="P:cyclic threonylcarbamoyladenosine biosynthetic process"/>
    <property type="evidence" value="ECO:0007669"/>
    <property type="project" value="TreeGrafter"/>
</dbReference>
<keyword evidence="3" id="KW-1185">Reference proteome</keyword>
<name>A0A938XA92_9FIRM</name>
<dbReference type="InterPro" id="IPR000594">
    <property type="entry name" value="ThiF_NAD_FAD-bd"/>
</dbReference>
<dbReference type="PANTHER" id="PTHR43267">
    <property type="entry name" value="TRNA THREONYLCARBAMOYLADENOSINE DEHYDRATASE"/>
    <property type="match status" value="1"/>
</dbReference>
<protein>
    <submittedName>
        <fullName evidence="2">Thiamine biosynthesis protein ThiF</fullName>
    </submittedName>
</protein>
<gene>
    <name evidence="2" type="primary">thiF</name>
    <name evidence="2" type="ORF">H6A12_12655</name>
</gene>
<dbReference type="RefSeq" id="WP_204448388.1">
    <property type="nucleotide sequence ID" value="NZ_JACJKY010000039.1"/>
</dbReference>
<dbReference type="InterPro" id="IPR012729">
    <property type="entry name" value="ThiF_fam2"/>
</dbReference>
<dbReference type="Gene3D" id="3.40.50.720">
    <property type="entry name" value="NAD(P)-binding Rossmann-like Domain"/>
    <property type="match status" value="1"/>
</dbReference>
<dbReference type="PANTHER" id="PTHR43267:SF3">
    <property type="entry name" value="THIF PROTEIN"/>
    <property type="match status" value="1"/>
</dbReference>
<accession>A0A938XA92</accession>
<sequence length="213" mass="22726">MNQIPTKEEMTAALQARIGVPLQQTFQKSTVAVCGLGGLGSHIAYALARAGVGTLILIDFDTVDLSNLNRQQYGVSQLGQPKAAALADGIREAAPYVVTIPHAVRLTRENIPALVRDADVICEAFDQPDEKSMLVDTVLETFPEKYIVAASGMAGLSGANSIKTRRITKRFYLCGDGVSDVADDIGLVCPRVMLCAAHQAQAVLRILAGQFDV</sequence>
<dbReference type="Pfam" id="PF00899">
    <property type="entry name" value="ThiF"/>
    <property type="match status" value="1"/>
</dbReference>
<dbReference type="GO" id="GO:0008641">
    <property type="term" value="F:ubiquitin-like modifier activating enzyme activity"/>
    <property type="evidence" value="ECO:0007669"/>
    <property type="project" value="InterPro"/>
</dbReference>
<dbReference type="GO" id="GO:0061503">
    <property type="term" value="F:tRNA threonylcarbamoyladenosine dehydratase"/>
    <property type="evidence" value="ECO:0007669"/>
    <property type="project" value="TreeGrafter"/>
</dbReference>
<feature type="domain" description="THIF-type NAD/FAD binding fold" evidence="1">
    <location>
        <begin position="16"/>
        <end position="209"/>
    </location>
</feature>
<proteinExistence type="predicted"/>
<reference evidence="2" key="1">
    <citation type="submission" date="2020-08" db="EMBL/GenBank/DDBJ databases">
        <authorList>
            <person name="Cejkova D."/>
            <person name="Kubasova T."/>
            <person name="Jahodarova E."/>
            <person name="Rychlik I."/>
        </authorList>
    </citation>
    <scope>NUCLEOTIDE SEQUENCE</scope>
    <source>
        <strain evidence="2">An559</strain>
    </source>
</reference>
<dbReference type="NCBIfam" id="NF006395">
    <property type="entry name" value="PRK08644.1"/>
    <property type="match status" value="1"/>
</dbReference>
<dbReference type="InterPro" id="IPR035985">
    <property type="entry name" value="Ubiquitin-activating_enz"/>
</dbReference>
<dbReference type="NCBIfam" id="TIGR02354">
    <property type="entry name" value="thiF_fam2"/>
    <property type="match status" value="1"/>
</dbReference>
<evidence type="ECO:0000313" key="2">
    <source>
        <dbReference type="EMBL" id="MBM6921990.1"/>
    </source>
</evidence>
<reference evidence="2" key="2">
    <citation type="journal article" date="2021" name="Sci. Rep.">
        <title>The distribution of antibiotic resistance genes in chicken gut microbiota commensals.</title>
        <authorList>
            <person name="Juricova H."/>
            <person name="Matiasovicova J."/>
            <person name="Kubasova T."/>
            <person name="Cejkova D."/>
            <person name="Rychlik I."/>
        </authorList>
    </citation>
    <scope>NUCLEOTIDE SEQUENCE</scope>
    <source>
        <strain evidence="2">An559</strain>
    </source>
</reference>
<evidence type="ECO:0000313" key="3">
    <source>
        <dbReference type="Proteomes" id="UP000774750"/>
    </source>
</evidence>
<dbReference type="InterPro" id="IPR045886">
    <property type="entry name" value="ThiF/MoeB/HesA"/>
</dbReference>
<dbReference type="EMBL" id="JACJKY010000039">
    <property type="protein sequence ID" value="MBM6921990.1"/>
    <property type="molecule type" value="Genomic_DNA"/>
</dbReference>
<comment type="caution">
    <text evidence="2">The sequence shown here is derived from an EMBL/GenBank/DDBJ whole genome shotgun (WGS) entry which is preliminary data.</text>
</comment>
<evidence type="ECO:0000259" key="1">
    <source>
        <dbReference type="Pfam" id="PF00899"/>
    </source>
</evidence>